<keyword evidence="2" id="KW-1134">Transmembrane beta strand</keyword>
<feature type="chain" id="PRO_5045005739" evidence="2">
    <location>
        <begin position="24"/>
        <end position="485"/>
    </location>
</feature>
<comment type="subcellular location">
    <subcellularLocation>
        <location evidence="2">Cell outer membrane</location>
        <topology evidence="2">Lipid-anchor</topology>
    </subcellularLocation>
</comment>
<protein>
    <submittedName>
        <fullName evidence="4">Outer membrane protein OprM</fullName>
    </submittedName>
</protein>
<keyword evidence="5" id="KW-1185">Reference proteome</keyword>
<keyword evidence="2" id="KW-0449">Lipoprotein</keyword>
<dbReference type="Gene3D" id="1.20.1600.10">
    <property type="entry name" value="Outer membrane efflux proteins (OEP)"/>
    <property type="match status" value="1"/>
</dbReference>
<dbReference type="NCBIfam" id="TIGR01845">
    <property type="entry name" value="outer_NodT"/>
    <property type="match status" value="1"/>
</dbReference>
<dbReference type="EMBL" id="JANFWR010000053">
    <property type="protein sequence ID" value="MCW0401580.1"/>
    <property type="molecule type" value="Genomic_DNA"/>
</dbReference>
<dbReference type="PANTHER" id="PTHR30203">
    <property type="entry name" value="OUTER MEMBRANE CATION EFFLUX PROTEIN"/>
    <property type="match status" value="1"/>
</dbReference>
<comment type="similarity">
    <text evidence="1 2">Belongs to the outer membrane factor (OMF) (TC 1.B.17) family.</text>
</comment>
<dbReference type="Pfam" id="PF02321">
    <property type="entry name" value="OEP"/>
    <property type="match status" value="2"/>
</dbReference>
<dbReference type="PANTHER" id="PTHR30203:SF32">
    <property type="entry name" value="CATION EFFLUX SYSTEM PROTEIN CUSC"/>
    <property type="match status" value="1"/>
</dbReference>
<sequence length="485" mass="50736">MSALTRMSVAVTTLLALSGCTLAPTYVRPAAPVPADLAAVDAAPAAGAATDTLAMPDWQQVFLDPRLRQTIALALQNNRDLRVAVLSIDKARAQYRLQRAAQLPSFDANASMSRGRSSAASNDDGVSQVSTSDTLQVGLSSWQLDLFGQLRSLKQEALQNWLSSAENQRNVRLTLVAQVAAAWLTVGADQAQLELAQRTLDSQAQTLQLTERRHSIGSASGLDLAQQQTSVESARVAVASAATQLAQARDALQLLVGAPVDAALLPTAQAMQAMQDSVALAPLPAHLSSAVLLQRPDVLAAEHSLQAANADIGAARAAFFPSLSLTASTGRSSDALSTLFSAGSRTWSFVPSITAPIFHAGALKASLDASKLGKDIAVAQYEKAIQSAFAEVADALATRDHLQAQLTAQQALVDASQRSYTLADARYRAGLDGHLPVLDAQRSLFAAQQALIALRLQDASNRVTLYQVLGGGADAQAPAQAATAP</sequence>
<keyword evidence="2" id="KW-0472">Membrane</keyword>
<dbReference type="Proteomes" id="UP001320843">
    <property type="component" value="Unassembled WGS sequence"/>
</dbReference>
<evidence type="ECO:0000256" key="3">
    <source>
        <dbReference type="SAM" id="MobiDB-lite"/>
    </source>
</evidence>
<organism evidence="4 5">
    <name type="scientific">Xanthomonas sacchari</name>
    <dbReference type="NCBI Taxonomy" id="56458"/>
    <lineage>
        <taxon>Bacteria</taxon>
        <taxon>Pseudomonadati</taxon>
        <taxon>Pseudomonadota</taxon>
        <taxon>Gammaproteobacteria</taxon>
        <taxon>Lysobacterales</taxon>
        <taxon>Lysobacteraceae</taxon>
        <taxon>Xanthomonas</taxon>
    </lineage>
</organism>
<feature type="compositionally biased region" description="Low complexity" evidence="3">
    <location>
        <begin position="108"/>
        <end position="122"/>
    </location>
</feature>
<keyword evidence="2" id="KW-0732">Signal</keyword>
<evidence type="ECO:0000313" key="4">
    <source>
        <dbReference type="EMBL" id="MCW0401580.1"/>
    </source>
</evidence>
<dbReference type="SUPFAM" id="SSF56954">
    <property type="entry name" value="Outer membrane efflux proteins (OEP)"/>
    <property type="match status" value="1"/>
</dbReference>
<comment type="caution">
    <text evidence="4">The sequence shown here is derived from an EMBL/GenBank/DDBJ whole genome shotgun (WGS) entry which is preliminary data.</text>
</comment>
<dbReference type="Gene3D" id="2.20.200.10">
    <property type="entry name" value="Outer membrane efflux proteins (OEP)"/>
    <property type="match status" value="1"/>
</dbReference>
<gene>
    <name evidence="4" type="ORF">NB700_004136</name>
</gene>
<reference evidence="4 5" key="1">
    <citation type="submission" date="2022-06" db="EMBL/GenBank/DDBJ databases">
        <title>Dynamics of rice microbiomes reveals core vertical transmitted seed endophytes.</title>
        <authorList>
            <person name="Liao K."/>
            <person name="Zhang X."/>
        </authorList>
    </citation>
    <scope>NUCLEOTIDE SEQUENCE [LARGE SCALE GENOMIC DNA]</scope>
    <source>
        <strain evidence="4 5">YT10-10-1</strain>
    </source>
</reference>
<proteinExistence type="inferred from homology"/>
<accession>A0ABT3E1D0</accession>
<dbReference type="RefSeq" id="WP_267082635.1">
    <property type="nucleotide sequence ID" value="NZ_CP099530.1"/>
</dbReference>
<feature type="signal peptide" evidence="2">
    <location>
        <begin position="1"/>
        <end position="23"/>
    </location>
</feature>
<evidence type="ECO:0000256" key="1">
    <source>
        <dbReference type="ARBA" id="ARBA00007613"/>
    </source>
</evidence>
<evidence type="ECO:0000256" key="2">
    <source>
        <dbReference type="RuleBase" id="RU362097"/>
    </source>
</evidence>
<name>A0ABT3E1D0_9XANT</name>
<evidence type="ECO:0000313" key="5">
    <source>
        <dbReference type="Proteomes" id="UP001320843"/>
    </source>
</evidence>
<dbReference type="PROSITE" id="PS51257">
    <property type="entry name" value="PROKAR_LIPOPROTEIN"/>
    <property type="match status" value="1"/>
</dbReference>
<keyword evidence="2" id="KW-0564">Palmitate</keyword>
<feature type="region of interest" description="Disordered" evidence="3">
    <location>
        <begin position="108"/>
        <end position="127"/>
    </location>
</feature>
<dbReference type="InterPro" id="IPR003423">
    <property type="entry name" value="OMP_efflux"/>
</dbReference>
<dbReference type="InterPro" id="IPR010131">
    <property type="entry name" value="MdtP/NodT-like"/>
</dbReference>
<keyword evidence="2" id="KW-0812">Transmembrane</keyword>